<feature type="signal peptide" evidence="5">
    <location>
        <begin position="1"/>
        <end position="20"/>
    </location>
</feature>
<evidence type="ECO:0000256" key="4">
    <source>
        <dbReference type="ARBA" id="ARBA00022729"/>
    </source>
</evidence>
<dbReference type="PANTHER" id="PTHR30061">
    <property type="entry name" value="MALTOSE-BINDING PERIPLASMIC PROTEIN"/>
    <property type="match status" value="1"/>
</dbReference>
<reference evidence="6 8" key="1">
    <citation type="submission" date="2016-01" db="EMBL/GenBank/DDBJ databases">
        <authorList>
            <person name="Oliw E.H."/>
        </authorList>
    </citation>
    <scope>NUCLEOTIDE SEQUENCE [LARGE SCALE GENOMIC DNA]</scope>
    <source>
        <strain evidence="6 8">KA00635</strain>
    </source>
</reference>
<dbReference type="AlphaFoldDB" id="A0A133XT51"/>
<dbReference type="InterPro" id="IPR006059">
    <property type="entry name" value="SBP"/>
</dbReference>
<keyword evidence="5" id="KW-1003">Cell membrane</keyword>
<dbReference type="GO" id="GO:0015144">
    <property type="term" value="F:carbohydrate transmembrane transporter activity"/>
    <property type="evidence" value="ECO:0007669"/>
    <property type="project" value="InterPro"/>
</dbReference>
<keyword evidence="3 5" id="KW-0762">Sugar transport</keyword>
<comment type="subcellular location">
    <subcellularLocation>
        <location evidence="5">Cell membrane</location>
        <topology evidence="5">Lipid-anchor</topology>
    </subcellularLocation>
</comment>
<dbReference type="EMBL" id="PKGZ01000002">
    <property type="protein sequence ID" value="PKY91771.1"/>
    <property type="molecule type" value="Genomic_DNA"/>
</dbReference>
<keyword evidence="9" id="KW-1185">Reference proteome</keyword>
<dbReference type="PANTHER" id="PTHR30061:SF50">
    <property type="entry name" value="MALTOSE_MALTODEXTRIN-BINDING PERIPLASMIC PROTEIN"/>
    <property type="match status" value="1"/>
</dbReference>
<comment type="caution">
    <text evidence="6">The sequence shown here is derived from an EMBL/GenBank/DDBJ whole genome shotgun (WGS) entry which is preliminary data.</text>
</comment>
<keyword evidence="5" id="KW-0472">Membrane</keyword>
<dbReference type="GO" id="GO:1901982">
    <property type="term" value="F:maltose binding"/>
    <property type="evidence" value="ECO:0007669"/>
    <property type="project" value="TreeGrafter"/>
</dbReference>
<reference evidence="7 9" key="2">
    <citation type="submission" date="2017-12" db="EMBL/GenBank/DDBJ databases">
        <title>Phylogenetic diversity of female urinary microbiome.</title>
        <authorList>
            <person name="Thomas-White K."/>
            <person name="Wolfe A.J."/>
        </authorList>
    </citation>
    <scope>NUCLEOTIDE SEQUENCE [LARGE SCALE GENOMIC DNA]</scope>
    <source>
        <strain evidence="7 9">UMB0844</strain>
    </source>
</reference>
<dbReference type="OrthoDB" id="9766758at2"/>
<dbReference type="GO" id="GO:0042956">
    <property type="term" value="P:maltodextrin transmembrane transport"/>
    <property type="evidence" value="ECO:0007669"/>
    <property type="project" value="TreeGrafter"/>
</dbReference>
<dbReference type="InterPro" id="IPR006060">
    <property type="entry name" value="Maltose/Cyclodextrin-bd"/>
</dbReference>
<protein>
    <recommendedName>
        <fullName evidence="5">Maltodextrin-binding protein</fullName>
    </recommendedName>
</protein>
<evidence type="ECO:0000256" key="2">
    <source>
        <dbReference type="ARBA" id="ARBA00022448"/>
    </source>
</evidence>
<evidence type="ECO:0000313" key="7">
    <source>
        <dbReference type="EMBL" id="PKY91771.1"/>
    </source>
</evidence>
<evidence type="ECO:0000256" key="5">
    <source>
        <dbReference type="RuleBase" id="RU365005"/>
    </source>
</evidence>
<dbReference type="STRING" id="87541.AWM71_05300"/>
<comment type="similarity">
    <text evidence="1 5">Belongs to the bacterial solute-binding protein 1 family.</text>
</comment>
<evidence type="ECO:0000256" key="3">
    <source>
        <dbReference type="ARBA" id="ARBA00022597"/>
    </source>
</evidence>
<gene>
    <name evidence="7" type="ORF">CYJ27_03630</name>
    <name evidence="6" type="ORF">HMPREF3187_01508</name>
</gene>
<evidence type="ECO:0000313" key="6">
    <source>
        <dbReference type="EMBL" id="KXB34115.1"/>
    </source>
</evidence>
<sequence>MEFKKWRKVLLTGAAALALAACGSQKTDNKTANKADSGDKTKLVVGVDKIYSEYMKDIKDKFEKDNKITLEIKEVNQSDVLTNLPTDGPTGSAPDVMMAPYDRVGGLGQQGHLAEVKLENADQYDDKMKSMVTLDGKVYGQPNVIETLVLYYNKDLLKEAPKTFEDLEKLQKDPKYAFEGESGKSTGFLADWTNFYYSYGVSAGYGAYVFGKNGTDPKDIGLAAGDSEKALEYVKKWYDTWPQGMKDASKSGAFVSEQFIGKKAAAIIDGPWKAASFKQAKVNYGATTIPTLPNGKTYSPFAGGKAWVISNYSKNKEGAQKFLAYITGEEAQKKFFDKTQEVPATKAGRKYADEKGTDLTKAIVKQFENSQPMPNIPEMAEVWNPGKAMYFDVASGKKDAKTAIKDAVEAIKSAIEQKFAK</sequence>
<dbReference type="Pfam" id="PF01547">
    <property type="entry name" value="SBP_bac_1"/>
    <property type="match status" value="1"/>
</dbReference>
<dbReference type="GO" id="GO:0055052">
    <property type="term" value="C:ATP-binding cassette (ABC) transporter complex, substrate-binding subunit-containing"/>
    <property type="evidence" value="ECO:0007669"/>
    <property type="project" value="TreeGrafter"/>
</dbReference>
<dbReference type="GO" id="GO:0015768">
    <property type="term" value="P:maltose transport"/>
    <property type="evidence" value="ECO:0007669"/>
    <property type="project" value="TreeGrafter"/>
</dbReference>
<dbReference type="Gene3D" id="3.40.190.10">
    <property type="entry name" value="Periplasmic binding protein-like II"/>
    <property type="match status" value="2"/>
</dbReference>
<dbReference type="PROSITE" id="PS51257">
    <property type="entry name" value="PROKAR_LIPOPROTEIN"/>
    <property type="match status" value="1"/>
</dbReference>
<dbReference type="RefSeq" id="WP_060937198.1">
    <property type="nucleotide sequence ID" value="NZ_CP118095.1"/>
</dbReference>
<keyword evidence="5" id="KW-0449">Lipoprotein</keyword>
<dbReference type="Proteomes" id="UP000234775">
    <property type="component" value="Unassembled WGS sequence"/>
</dbReference>
<dbReference type="PATRIC" id="fig|87541.4.peg.1495"/>
<proteinExistence type="inferred from homology"/>
<accession>A0A133XT51</accession>
<dbReference type="SUPFAM" id="SSF53850">
    <property type="entry name" value="Periplasmic binding protein-like II"/>
    <property type="match status" value="1"/>
</dbReference>
<dbReference type="PRINTS" id="PR00181">
    <property type="entry name" value="MALTOSEBP"/>
</dbReference>
<dbReference type="EMBL" id="LSCQ01000084">
    <property type="protein sequence ID" value="KXB34115.1"/>
    <property type="molecule type" value="Genomic_DNA"/>
</dbReference>
<keyword evidence="2 5" id="KW-0813">Transport</keyword>
<dbReference type="Proteomes" id="UP000070422">
    <property type="component" value="Unassembled WGS sequence"/>
</dbReference>
<feature type="chain" id="PRO_5039738445" description="Maltodextrin-binding protein" evidence="5">
    <location>
        <begin position="21"/>
        <end position="421"/>
    </location>
</feature>
<organism evidence="6 8">
    <name type="scientific">Aerococcus christensenii</name>
    <dbReference type="NCBI Taxonomy" id="87541"/>
    <lineage>
        <taxon>Bacteria</taxon>
        <taxon>Bacillati</taxon>
        <taxon>Bacillota</taxon>
        <taxon>Bacilli</taxon>
        <taxon>Lactobacillales</taxon>
        <taxon>Aerococcaceae</taxon>
        <taxon>Aerococcus</taxon>
    </lineage>
</organism>
<evidence type="ECO:0000313" key="8">
    <source>
        <dbReference type="Proteomes" id="UP000070422"/>
    </source>
</evidence>
<evidence type="ECO:0000313" key="9">
    <source>
        <dbReference type="Proteomes" id="UP000234775"/>
    </source>
</evidence>
<evidence type="ECO:0000256" key="1">
    <source>
        <dbReference type="ARBA" id="ARBA00008520"/>
    </source>
</evidence>
<name>A0A133XT51_9LACT</name>
<keyword evidence="4 5" id="KW-0732">Signal</keyword>